<dbReference type="InterPro" id="IPR048318">
    <property type="entry name" value="ATG5_UblB"/>
</dbReference>
<evidence type="ECO:0000256" key="2">
    <source>
        <dbReference type="SAM" id="MobiDB-lite"/>
    </source>
</evidence>
<dbReference type="Gene3D" id="3.10.20.90">
    <property type="entry name" value="Phosphatidylinositol 3-kinase Catalytic Subunit, Chain A, domain 1"/>
    <property type="match status" value="1"/>
</dbReference>
<keyword evidence="1" id="KW-0472">Membrane</keyword>
<dbReference type="InterPro" id="IPR007239">
    <property type="entry name" value="Atg5"/>
</dbReference>
<dbReference type="GO" id="GO:0044233">
    <property type="term" value="C:mitochondria-associated endoplasmic reticulum membrane contact site"/>
    <property type="evidence" value="ECO:0007669"/>
    <property type="project" value="TreeGrafter"/>
</dbReference>
<keyword evidence="1" id="KW-1017">Isopeptide bond</keyword>
<keyword evidence="1" id="KW-0072">Autophagy</keyword>
<dbReference type="EMBL" id="HBGF01044010">
    <property type="protein sequence ID" value="CAD9144435.1"/>
    <property type="molecule type" value="Transcribed_RNA"/>
</dbReference>
<comment type="subcellular location">
    <subcellularLocation>
        <location evidence="1">Preautophagosomal structure membrane</location>
        <topology evidence="1">Peripheral membrane protein</topology>
    </subcellularLocation>
</comment>
<dbReference type="GO" id="GO:0000422">
    <property type="term" value="P:autophagy of mitochondrion"/>
    <property type="evidence" value="ECO:0007669"/>
    <property type="project" value="TreeGrafter"/>
</dbReference>
<dbReference type="GO" id="GO:0005776">
    <property type="term" value="C:autophagosome"/>
    <property type="evidence" value="ECO:0007669"/>
    <property type="project" value="TreeGrafter"/>
</dbReference>
<dbReference type="PANTHER" id="PTHR13040:SF2">
    <property type="entry name" value="AUTOPHAGY PROTEIN 5"/>
    <property type="match status" value="1"/>
</dbReference>
<evidence type="ECO:0000256" key="1">
    <source>
        <dbReference type="RuleBase" id="RU361202"/>
    </source>
</evidence>
<dbReference type="Gene3D" id="3.10.20.620">
    <property type="match status" value="1"/>
</dbReference>
<feature type="domain" description="Autophagy protein ATG5 UblA" evidence="4">
    <location>
        <begin position="14"/>
        <end position="107"/>
    </location>
</feature>
<dbReference type="GO" id="GO:0019776">
    <property type="term" value="F:Atg8-family ligase activity"/>
    <property type="evidence" value="ECO:0007669"/>
    <property type="project" value="TreeGrafter"/>
</dbReference>
<dbReference type="InterPro" id="IPR048939">
    <property type="entry name" value="ATG5_UblA"/>
</dbReference>
<gene>
    <name evidence="5" type="ORF">NDES1114_LOCUS29445</name>
</gene>
<dbReference type="PANTHER" id="PTHR13040">
    <property type="entry name" value="AUTOPHAGY PROTEIN 5"/>
    <property type="match status" value="1"/>
</dbReference>
<feature type="compositionally biased region" description="Polar residues" evidence="2">
    <location>
        <begin position="322"/>
        <end position="331"/>
    </location>
</feature>
<dbReference type="InterPro" id="IPR042526">
    <property type="entry name" value="Atg5_HR"/>
</dbReference>
<dbReference type="Pfam" id="PF20638">
    <property type="entry name" value="ATG5_UblA"/>
    <property type="match status" value="1"/>
</dbReference>
<comment type="function">
    <text evidence="1">Involved in autophagic vesicle formation.</text>
</comment>
<proteinExistence type="inferred from homology"/>
<dbReference type="InterPro" id="IPR042527">
    <property type="entry name" value="Atg5_UblA_dom_sf"/>
</dbReference>
<dbReference type="AlphaFoldDB" id="A0A7S1QP15"/>
<dbReference type="GO" id="GO:0006995">
    <property type="term" value="P:cellular response to nitrogen starvation"/>
    <property type="evidence" value="ECO:0007669"/>
    <property type="project" value="TreeGrafter"/>
</dbReference>
<evidence type="ECO:0000259" key="4">
    <source>
        <dbReference type="Pfam" id="PF20638"/>
    </source>
</evidence>
<evidence type="ECO:0000259" key="3">
    <source>
        <dbReference type="Pfam" id="PF04106"/>
    </source>
</evidence>
<dbReference type="GO" id="GO:0034274">
    <property type="term" value="C:Atg12-Atg5-Atg16 complex"/>
    <property type="evidence" value="ECO:0007669"/>
    <property type="project" value="TreeGrafter"/>
</dbReference>
<protein>
    <recommendedName>
        <fullName evidence="1">Autophagy protein 5</fullName>
    </recommendedName>
</protein>
<dbReference type="Pfam" id="PF04106">
    <property type="entry name" value="ATG5_UblB"/>
    <property type="match status" value="1"/>
</dbReference>
<dbReference type="Gene3D" id="1.10.246.190">
    <property type="entry name" value="Autophagy protein Apg5, helix rich domain"/>
    <property type="match status" value="1"/>
</dbReference>
<evidence type="ECO:0000313" key="5">
    <source>
        <dbReference type="EMBL" id="CAD9144435.1"/>
    </source>
</evidence>
<comment type="subunit">
    <text evidence="1">Conjugated with ATG12.</text>
</comment>
<accession>A0A7S1QP15</accession>
<feature type="domain" description="Autophagy protein ATG5 UblB" evidence="3">
    <location>
        <begin position="243"/>
        <end position="308"/>
    </location>
</feature>
<organism evidence="5">
    <name type="scientific">Neobodo designis</name>
    <name type="common">Flagellated protozoan</name>
    <name type="synonym">Bodo designis</name>
    <dbReference type="NCBI Taxonomy" id="312471"/>
    <lineage>
        <taxon>Eukaryota</taxon>
        <taxon>Discoba</taxon>
        <taxon>Euglenozoa</taxon>
        <taxon>Kinetoplastea</taxon>
        <taxon>Metakinetoplastina</taxon>
        <taxon>Neobodonida</taxon>
        <taxon>Neobodo</taxon>
    </lineage>
</organism>
<name>A0A7S1QP15_NEODS</name>
<reference evidence="5" key="1">
    <citation type="submission" date="2021-01" db="EMBL/GenBank/DDBJ databases">
        <authorList>
            <person name="Corre E."/>
            <person name="Pelletier E."/>
            <person name="Niang G."/>
            <person name="Scheremetjew M."/>
            <person name="Finn R."/>
            <person name="Kale V."/>
            <person name="Holt S."/>
            <person name="Cochrane G."/>
            <person name="Meng A."/>
            <person name="Brown T."/>
            <person name="Cohen L."/>
        </authorList>
    </citation>
    <scope>NUCLEOTIDE SEQUENCE</scope>
    <source>
        <strain evidence="5">CCAP 1951/1</strain>
    </source>
</reference>
<feature type="compositionally biased region" description="Basic and acidic residues" evidence="2">
    <location>
        <begin position="336"/>
        <end position="365"/>
    </location>
</feature>
<dbReference type="GO" id="GO:0034045">
    <property type="term" value="C:phagophore assembly site membrane"/>
    <property type="evidence" value="ECO:0007669"/>
    <property type="project" value="UniProtKB-SubCell"/>
</dbReference>
<sequence>MASHDVDALATMAWEAALPVQCTLAEGCRDDRQQGADNECYFMVPRQGFLGYSLKVVMSTFSHIPVLADGRQCFVWFTYKPPGCRDGDELVLPWHYPMGVVVDRLTATSGAESVNSLFQYALHLTVIFSETPPTGEDVIPMTVKGVEKGVDTWLKQCHKASLMSRFGTIRPWVSFDTSAYSDFLAAPRTNDVGAFFVGRAGLEAQCKRDLDKDAYDRGDRLAYIVLHIDGHPTPLVADIEALPTLGMLLRDTLPCCYSLSDEDVQSLDPLPCAIARVFVLGTHPPLATPLAFLRDHLCCADLAVHLVVSPTVSNAPRPRPTPSGTDSTPLGASQARFDESSTREEPTRAEGDVNERPDPTQDRNL</sequence>
<dbReference type="GO" id="GO:0061908">
    <property type="term" value="C:phagophore"/>
    <property type="evidence" value="ECO:0007669"/>
    <property type="project" value="TreeGrafter"/>
</dbReference>
<dbReference type="GO" id="GO:0034727">
    <property type="term" value="P:piecemeal microautophagy of the nucleus"/>
    <property type="evidence" value="ECO:0007669"/>
    <property type="project" value="TreeGrafter"/>
</dbReference>
<feature type="region of interest" description="Disordered" evidence="2">
    <location>
        <begin position="312"/>
        <end position="365"/>
    </location>
</feature>
<comment type="similarity">
    <text evidence="1">Belongs to the ATG5 family.</text>
</comment>
<keyword evidence="1" id="KW-0832">Ubl conjugation</keyword>